<comment type="caution">
    <text evidence="5">The sequence shown here is derived from an EMBL/GenBank/DDBJ whole genome shotgun (WGS) entry which is preliminary data.</text>
</comment>
<dbReference type="SUPFAM" id="SSF56801">
    <property type="entry name" value="Acetyl-CoA synthetase-like"/>
    <property type="match status" value="1"/>
</dbReference>
<evidence type="ECO:0000256" key="1">
    <source>
        <dbReference type="ARBA" id="ARBA00022741"/>
    </source>
</evidence>
<sequence>MATFTGNASSESSRATASTNKQCGMELPGSTAIPGETKPYVNHINGTGRLITHTKGVNSLYDNYLRGRSIAGRNSPVFGNRPTIDGMGNVAGYRWVSWDLFHERFVNFSSGLRRLGVQAGEAIGLFLENSIEWVLVEFAAYYQRIVSVPLYETMAWDALMHVINESEMTVIVCSSGNARMLLDNKHSLPNVQALIVVDIFTSDLVQLGESKNVAVRLFRQVEELGAKQVVEPEMLPGPDDVATVVYTSGTMGLPKGVVLTHANMLATIAAVSAMRDEGDVYCFTPSDCSLGFLPLTHCLGRMVLHLMVSFGVKTAFPRNNPLMLIDDLRELQPTVFVGVPRIFNRIQDRVLSTVKTKGGLPSALFQYAYNTKRSNLSRGQVSHWLWDRVIFKPLRDKFGGKLSLIVSGSAPISLETLEFLRCCFSCSVIEGYGLSETMGPTSVTLIDDIEPGNVGAPLPCAMMKLRSVPDLGYNVGDLPWPRGEILIKGGNVAREYFRNAEKTQGAFNADGWLCTGDIGMVDQRGRFHIIDRKNNLFKLAQGEFIAPEKVENICMDHFIVNQAFIYGDPLKSALVAVIVPDETLLPMFLRNKGIISSSTGLEDLCSNGDVRRIVMEELGSWGKAHGLRGFEIPKAVYLYPVPFEQIDLLTPTFKLRRREAKEYFRDIISQLYFELN</sequence>
<keyword evidence="2" id="KW-0067">ATP-binding</keyword>
<feature type="compositionally biased region" description="Low complexity" evidence="3">
    <location>
        <begin position="8"/>
        <end position="19"/>
    </location>
</feature>
<organism evidence="5 6">
    <name type="scientific">Coemansia asiatica</name>
    <dbReference type="NCBI Taxonomy" id="1052880"/>
    <lineage>
        <taxon>Eukaryota</taxon>
        <taxon>Fungi</taxon>
        <taxon>Fungi incertae sedis</taxon>
        <taxon>Zoopagomycota</taxon>
        <taxon>Kickxellomycotina</taxon>
        <taxon>Kickxellomycetes</taxon>
        <taxon>Kickxellales</taxon>
        <taxon>Kickxellaceae</taxon>
        <taxon>Coemansia</taxon>
    </lineage>
</organism>
<dbReference type="GO" id="GO:0005524">
    <property type="term" value="F:ATP binding"/>
    <property type="evidence" value="ECO:0007669"/>
    <property type="project" value="UniProtKB-KW"/>
</dbReference>
<dbReference type="InterPro" id="IPR000873">
    <property type="entry name" value="AMP-dep_synth/lig_dom"/>
</dbReference>
<accession>A0A9W8CKI4</accession>
<protein>
    <submittedName>
        <fullName evidence="5">Medium-chain fatty acid-CoA ligase faa2</fullName>
        <ecNumber evidence="5">6.2.1.3</ecNumber>
    </submittedName>
</protein>
<keyword evidence="1" id="KW-0547">Nucleotide-binding</keyword>
<keyword evidence="6" id="KW-1185">Reference proteome</keyword>
<feature type="domain" description="AMP-dependent synthetase/ligase" evidence="4">
    <location>
        <begin position="91"/>
        <end position="497"/>
    </location>
</feature>
<evidence type="ECO:0000256" key="3">
    <source>
        <dbReference type="SAM" id="MobiDB-lite"/>
    </source>
</evidence>
<dbReference type="GO" id="GO:0016020">
    <property type="term" value="C:membrane"/>
    <property type="evidence" value="ECO:0007669"/>
    <property type="project" value="TreeGrafter"/>
</dbReference>
<evidence type="ECO:0000256" key="2">
    <source>
        <dbReference type="ARBA" id="ARBA00022840"/>
    </source>
</evidence>
<dbReference type="PANTHER" id="PTHR43272">
    <property type="entry name" value="LONG-CHAIN-FATTY-ACID--COA LIGASE"/>
    <property type="match status" value="1"/>
</dbReference>
<dbReference type="Proteomes" id="UP001145021">
    <property type="component" value="Unassembled WGS sequence"/>
</dbReference>
<reference evidence="5" key="1">
    <citation type="submission" date="2022-07" db="EMBL/GenBank/DDBJ databases">
        <title>Phylogenomic reconstructions and comparative analyses of Kickxellomycotina fungi.</title>
        <authorList>
            <person name="Reynolds N.K."/>
            <person name="Stajich J.E."/>
            <person name="Barry K."/>
            <person name="Grigoriev I.V."/>
            <person name="Crous P."/>
            <person name="Smith M.E."/>
        </authorList>
    </citation>
    <scope>NUCLEOTIDE SEQUENCE</scope>
    <source>
        <strain evidence="5">NBRC 105413</strain>
    </source>
</reference>
<proteinExistence type="predicted"/>
<evidence type="ECO:0000313" key="5">
    <source>
        <dbReference type="EMBL" id="KAJ1645529.1"/>
    </source>
</evidence>
<keyword evidence="5" id="KW-0436">Ligase</keyword>
<gene>
    <name evidence="5" type="primary">FAA2_6</name>
    <name evidence="5" type="ORF">LPJ64_002869</name>
</gene>
<dbReference type="Pfam" id="PF00501">
    <property type="entry name" value="AMP-binding"/>
    <property type="match status" value="1"/>
</dbReference>
<feature type="region of interest" description="Disordered" evidence="3">
    <location>
        <begin position="1"/>
        <end position="34"/>
    </location>
</feature>
<dbReference type="InterPro" id="IPR042099">
    <property type="entry name" value="ANL_N_sf"/>
</dbReference>
<dbReference type="Gene3D" id="3.40.50.12780">
    <property type="entry name" value="N-terminal domain of ligase-like"/>
    <property type="match status" value="1"/>
</dbReference>
<dbReference type="GO" id="GO:0004467">
    <property type="term" value="F:long-chain fatty acid-CoA ligase activity"/>
    <property type="evidence" value="ECO:0007669"/>
    <property type="project" value="UniProtKB-EC"/>
</dbReference>
<dbReference type="PANTHER" id="PTHR43272:SF33">
    <property type="entry name" value="AMP-BINDING DOMAIN-CONTAINING PROTEIN-RELATED"/>
    <property type="match status" value="1"/>
</dbReference>
<dbReference type="EMBL" id="JANBOH010000100">
    <property type="protein sequence ID" value="KAJ1645529.1"/>
    <property type="molecule type" value="Genomic_DNA"/>
</dbReference>
<evidence type="ECO:0000313" key="6">
    <source>
        <dbReference type="Proteomes" id="UP001145021"/>
    </source>
</evidence>
<name>A0A9W8CKI4_9FUNG</name>
<dbReference type="GO" id="GO:0005783">
    <property type="term" value="C:endoplasmic reticulum"/>
    <property type="evidence" value="ECO:0007669"/>
    <property type="project" value="TreeGrafter"/>
</dbReference>
<dbReference type="EC" id="6.2.1.3" evidence="5"/>
<dbReference type="AlphaFoldDB" id="A0A9W8CKI4"/>
<evidence type="ECO:0000259" key="4">
    <source>
        <dbReference type="Pfam" id="PF00501"/>
    </source>
</evidence>